<dbReference type="RefSeq" id="WP_089772609.1">
    <property type="nucleotide sequence ID" value="NZ_FNTX01000001.1"/>
</dbReference>
<evidence type="ECO:0000313" key="3">
    <source>
        <dbReference type="EMBL" id="SEE20979.1"/>
    </source>
</evidence>
<keyword evidence="4" id="KW-1185">Reference proteome</keyword>
<keyword evidence="1" id="KW-0560">Oxidoreductase</keyword>
<dbReference type="Pfam" id="PF01408">
    <property type="entry name" value="GFO_IDH_MocA"/>
    <property type="match status" value="1"/>
</dbReference>
<name>A0A1H5GZ33_9MICO</name>
<dbReference type="PANTHER" id="PTHR43818:SF11">
    <property type="entry name" value="BCDNA.GH03377"/>
    <property type="match status" value="1"/>
</dbReference>
<evidence type="ECO:0000259" key="2">
    <source>
        <dbReference type="Pfam" id="PF01408"/>
    </source>
</evidence>
<dbReference type="PANTHER" id="PTHR43818">
    <property type="entry name" value="BCDNA.GH03377"/>
    <property type="match status" value="1"/>
</dbReference>
<dbReference type="InterPro" id="IPR036291">
    <property type="entry name" value="NAD(P)-bd_dom_sf"/>
</dbReference>
<proteinExistence type="predicted"/>
<protein>
    <submittedName>
        <fullName evidence="3">Predicted dehydrogenase</fullName>
    </submittedName>
</protein>
<dbReference type="InterPro" id="IPR000683">
    <property type="entry name" value="Gfo/Idh/MocA-like_OxRdtase_N"/>
</dbReference>
<dbReference type="EMBL" id="FNTX01000001">
    <property type="protein sequence ID" value="SEE20979.1"/>
    <property type="molecule type" value="Genomic_DNA"/>
</dbReference>
<dbReference type="AlphaFoldDB" id="A0A1H5GZ33"/>
<dbReference type="OrthoDB" id="103047at2"/>
<accession>A0A1H5GZ33</accession>
<dbReference type="Proteomes" id="UP000199220">
    <property type="component" value="Unassembled WGS sequence"/>
</dbReference>
<dbReference type="InterPro" id="IPR050463">
    <property type="entry name" value="Gfo/Idh/MocA_oxidrdct_glycsds"/>
</dbReference>
<dbReference type="SUPFAM" id="SSF51735">
    <property type="entry name" value="NAD(P)-binding Rossmann-fold domains"/>
    <property type="match status" value="1"/>
</dbReference>
<dbReference type="Gene3D" id="3.30.360.10">
    <property type="entry name" value="Dihydrodipicolinate Reductase, domain 2"/>
    <property type="match status" value="1"/>
</dbReference>
<dbReference type="Gene3D" id="3.40.50.720">
    <property type="entry name" value="NAD(P)-binding Rossmann-like Domain"/>
    <property type="match status" value="1"/>
</dbReference>
<evidence type="ECO:0000256" key="1">
    <source>
        <dbReference type="ARBA" id="ARBA00023002"/>
    </source>
</evidence>
<dbReference type="SUPFAM" id="SSF55347">
    <property type="entry name" value="Glyceraldehyde-3-phosphate dehydrogenase-like, C-terminal domain"/>
    <property type="match status" value="1"/>
</dbReference>
<gene>
    <name evidence="3" type="ORF">SAMN04488554_1805</name>
</gene>
<feature type="domain" description="Gfo/Idh/MocA-like oxidoreductase N-terminal" evidence="2">
    <location>
        <begin position="5"/>
        <end position="121"/>
    </location>
</feature>
<dbReference type="GO" id="GO:0016491">
    <property type="term" value="F:oxidoreductase activity"/>
    <property type="evidence" value="ECO:0007669"/>
    <property type="project" value="UniProtKB-KW"/>
</dbReference>
<dbReference type="STRING" id="648782.SAMN04488554_1805"/>
<reference evidence="4" key="1">
    <citation type="submission" date="2016-10" db="EMBL/GenBank/DDBJ databases">
        <authorList>
            <person name="Varghese N."/>
            <person name="Submissions S."/>
        </authorList>
    </citation>
    <scope>NUCLEOTIDE SEQUENCE [LARGE SCALE GENOMIC DNA]</scope>
    <source>
        <strain evidence="4">DSM 21368</strain>
    </source>
</reference>
<evidence type="ECO:0000313" key="4">
    <source>
        <dbReference type="Proteomes" id="UP000199220"/>
    </source>
</evidence>
<organism evidence="3 4">
    <name type="scientific">Ruania alba</name>
    <dbReference type="NCBI Taxonomy" id="648782"/>
    <lineage>
        <taxon>Bacteria</taxon>
        <taxon>Bacillati</taxon>
        <taxon>Actinomycetota</taxon>
        <taxon>Actinomycetes</taxon>
        <taxon>Micrococcales</taxon>
        <taxon>Ruaniaceae</taxon>
        <taxon>Ruania</taxon>
    </lineage>
</organism>
<sequence>MSAAINIAVVGLGFGEAFVPIYQAHPSVGRIALVDVSTERLARVGEMYGVESRYTSYEDMLADSTWDAVHILAPVSFHANYTLAALRAGKHVACAVPMATDLADIDEIIEAQAASGKQYMMMETSTFAREFRAVQNLLQDGSLGDLTLYKGVHIQNLDGYPPYWLGFPPMQYITHALSPALRLTGTSVKDVVAYGSGRLDEDQTGTSQNPYPTEVGLFRLDGHDLVPEVTMSFFKVARPYIEGFSVYGSKASVEWPPVEKTTPLVYELQDLDPNQADTGLRGRRSTTVELAVDDGTELLPEPLRRFVDTYEVLPANGDAPVWKSAEHGGSHPHLVHEFISAVVEGCVPTVGPVTAAEWTAPGICAHESAMNDGERVVVPQYRGRSGR</sequence>
<dbReference type="GO" id="GO:0000166">
    <property type="term" value="F:nucleotide binding"/>
    <property type="evidence" value="ECO:0007669"/>
    <property type="project" value="InterPro"/>
</dbReference>